<evidence type="ECO:0000259" key="12">
    <source>
        <dbReference type="SMART" id="SM00965"/>
    </source>
</evidence>
<dbReference type="EMBL" id="JBHUOM010000023">
    <property type="protein sequence ID" value="MFD2936714.1"/>
    <property type="molecule type" value="Genomic_DNA"/>
</dbReference>
<dbReference type="NCBIfam" id="TIGR04056">
    <property type="entry name" value="OMP_RagA_SusC"/>
    <property type="match status" value="1"/>
</dbReference>
<keyword evidence="5 11" id="KW-0812">Transmembrane</keyword>
<evidence type="ECO:0000256" key="11">
    <source>
        <dbReference type="PROSITE-ProRule" id="PRU01360"/>
    </source>
</evidence>
<dbReference type="Pfam" id="PF07715">
    <property type="entry name" value="Plug"/>
    <property type="match status" value="1"/>
</dbReference>
<evidence type="ECO:0000256" key="4">
    <source>
        <dbReference type="ARBA" id="ARBA00022496"/>
    </source>
</evidence>
<evidence type="ECO:0000256" key="1">
    <source>
        <dbReference type="ARBA" id="ARBA00004571"/>
    </source>
</evidence>
<keyword evidence="8" id="KW-0798">TonB box</keyword>
<evidence type="ECO:0000313" key="13">
    <source>
        <dbReference type="EMBL" id="MFD2936714.1"/>
    </source>
</evidence>
<keyword evidence="7" id="KW-0406">Ion transport</keyword>
<dbReference type="InterPro" id="IPR023997">
    <property type="entry name" value="TonB-dep_OMP_SusC/RagA_CS"/>
</dbReference>
<evidence type="ECO:0000256" key="9">
    <source>
        <dbReference type="ARBA" id="ARBA00023136"/>
    </source>
</evidence>
<keyword evidence="10 11" id="KW-0998">Cell outer membrane</keyword>
<comment type="similarity">
    <text evidence="11">Belongs to the TonB-dependent receptor family.</text>
</comment>
<dbReference type="InterPro" id="IPR008969">
    <property type="entry name" value="CarboxyPept-like_regulatory"/>
</dbReference>
<dbReference type="Proteomes" id="UP001597512">
    <property type="component" value="Unassembled WGS sequence"/>
</dbReference>
<dbReference type="InterPro" id="IPR023996">
    <property type="entry name" value="TonB-dep_OMP_SusC/RagA"/>
</dbReference>
<evidence type="ECO:0000313" key="14">
    <source>
        <dbReference type="Proteomes" id="UP001597512"/>
    </source>
</evidence>
<keyword evidence="13" id="KW-0675">Receptor</keyword>
<evidence type="ECO:0000256" key="2">
    <source>
        <dbReference type="ARBA" id="ARBA00022448"/>
    </source>
</evidence>
<dbReference type="NCBIfam" id="TIGR04057">
    <property type="entry name" value="SusC_RagA_signa"/>
    <property type="match status" value="1"/>
</dbReference>
<evidence type="ECO:0000256" key="10">
    <source>
        <dbReference type="ARBA" id="ARBA00023237"/>
    </source>
</evidence>
<dbReference type="InterPro" id="IPR039426">
    <property type="entry name" value="TonB-dep_rcpt-like"/>
</dbReference>
<protein>
    <submittedName>
        <fullName evidence="13">TonB-dependent receptor</fullName>
    </submittedName>
</protein>
<keyword evidence="3 11" id="KW-1134">Transmembrane beta strand</keyword>
<keyword evidence="4" id="KW-0410">Iron transport</keyword>
<dbReference type="SUPFAM" id="SSF56935">
    <property type="entry name" value="Porins"/>
    <property type="match status" value="1"/>
</dbReference>
<evidence type="ECO:0000256" key="8">
    <source>
        <dbReference type="ARBA" id="ARBA00023077"/>
    </source>
</evidence>
<evidence type="ECO:0000256" key="3">
    <source>
        <dbReference type="ARBA" id="ARBA00022452"/>
    </source>
</evidence>
<evidence type="ECO:0000256" key="6">
    <source>
        <dbReference type="ARBA" id="ARBA00023004"/>
    </source>
</evidence>
<evidence type="ECO:0000256" key="7">
    <source>
        <dbReference type="ARBA" id="ARBA00023065"/>
    </source>
</evidence>
<dbReference type="InterPro" id="IPR037066">
    <property type="entry name" value="Plug_dom_sf"/>
</dbReference>
<dbReference type="PANTHER" id="PTHR32552">
    <property type="entry name" value="FERRICHROME IRON RECEPTOR-RELATED"/>
    <property type="match status" value="1"/>
</dbReference>
<gene>
    <name evidence="13" type="ORF">ACFS25_23235</name>
</gene>
<keyword evidence="2 11" id="KW-0813">Transport</keyword>
<dbReference type="InterPro" id="IPR012910">
    <property type="entry name" value="Plug_dom"/>
</dbReference>
<dbReference type="Pfam" id="PF07660">
    <property type="entry name" value="STN"/>
    <property type="match status" value="1"/>
</dbReference>
<sequence length="1165" mass="127265">MNYSTFYLRLCMAKRWGRLSEIVNLRLTHSSPEVNRKWIMRLNFTSILLLATCLHIYASGYSQRISINERNVPLEKVLNKIEKQSGYSFFLQTDLLAKSNKVSLHLTNETLETVLDEVFKKQPLTYSIVSKTIVIKRKEEAVSNKTTSYLSPPTAELRTVLKADSRSDFEKKMSEIMTDKVQSFKSALMPVTGKVTDEKGESLPGVSIVVKGTQKGTTSDARGQFQLDVAERGVILVFSFVGYESQEVPVGTQTALNVALKVSEKGLQEVVVVGYGEQRKSDVTGATSTVSAKEIAKRPLVRVEQALQGTTSGVVVASSSGQPGRGLSVRIRGANSITGSNDPLYVIDGFIGGNIESINPNDIESMEILKDASATAIYGSRGSNGVVLITTKSGQEGKARVNFSTWFSKASIAKKLPLMNAYDFARTVNTQFAATGNAAAFSDDRLQALKASGGTDWQNELHQEPLIKNYQLDISGGSANVKYLLSANFLDQPGLILNQYYKRATLRANIDAKINDRLSIKFNLAAVLPQSRNNNYSGDLGDPFTQATEWDPTSPVRDPTTGAFILTAPYASIQYNPVARATSQLDDSRNTNVAGTGILTYRIINGLTFTTNNTYQISSPFNQSLFGPGTGNGVLYAQVSASRNWNFQNSNFLTYKGNFGDHALTVTALYEQQQGQGMSVNARANSLSTYALGYYNLSLGTTQQTSSGYSADALQSYMGRVNYAYKDKYLFTASVRTDGSSHLTQKYSTFPSLAVGWNLSKESFMQNSSLFSDLKIRASYGQTGNQAVGAYATIAQVTTGGGQPAYYFDGSTPSVATPLGAPVSNSLKWETTTAYDAGIDASFLNGRLRFTADVYQKSISNLLYNYQAPFYLGGGDYLRNIGSVENKGLELSLSGTPVAVGKLRWTSNFNISFNRNKVTDLGGLDNVIVNGVGSAFNSASILRVGRPLGEFYGYQFLGTWKTSESDQAALFGMKPGDAKFADVNNDHAYTAADRMPIGNGTPKYSYGFINDVSYGNFTLSFMFQGTHGNQIYSQTLAYLWGGLGDQRNATTTEALNIWTPSNQTDNPAFSNTSKNFNNSSRYVYDGSYTKLKNLSVSYHIPDKLLNKVKIRNLEVYVSGQNLFTITKYPGYDPEVSNGTNAITQGLEMGVIPNPRTYTLGFRLGL</sequence>
<keyword evidence="14" id="KW-1185">Reference proteome</keyword>
<accession>A0ABW6AMH9</accession>
<dbReference type="Gene3D" id="2.170.130.10">
    <property type="entry name" value="TonB-dependent receptor, plug domain"/>
    <property type="match status" value="1"/>
</dbReference>
<dbReference type="InterPro" id="IPR036942">
    <property type="entry name" value="Beta-barrel_TonB_sf"/>
</dbReference>
<dbReference type="InterPro" id="IPR011662">
    <property type="entry name" value="Secretin/TonB_short_N"/>
</dbReference>
<comment type="subcellular location">
    <subcellularLocation>
        <location evidence="1 11">Cell outer membrane</location>
        <topology evidence="1 11">Multi-pass membrane protein</topology>
    </subcellularLocation>
</comment>
<comment type="caution">
    <text evidence="13">The sequence shown here is derived from an EMBL/GenBank/DDBJ whole genome shotgun (WGS) entry which is preliminary data.</text>
</comment>
<organism evidence="13 14">
    <name type="scientific">Spirosoma flavum</name>
    <dbReference type="NCBI Taxonomy" id="2048557"/>
    <lineage>
        <taxon>Bacteria</taxon>
        <taxon>Pseudomonadati</taxon>
        <taxon>Bacteroidota</taxon>
        <taxon>Cytophagia</taxon>
        <taxon>Cytophagales</taxon>
        <taxon>Cytophagaceae</taxon>
        <taxon>Spirosoma</taxon>
    </lineage>
</organism>
<proteinExistence type="inferred from homology"/>
<dbReference type="PANTHER" id="PTHR32552:SF81">
    <property type="entry name" value="TONB-DEPENDENT OUTER MEMBRANE RECEPTOR"/>
    <property type="match status" value="1"/>
</dbReference>
<feature type="domain" description="Secretin/TonB short N-terminal" evidence="12">
    <location>
        <begin position="87"/>
        <end position="138"/>
    </location>
</feature>
<dbReference type="SMART" id="SM00965">
    <property type="entry name" value="STN"/>
    <property type="match status" value="1"/>
</dbReference>
<dbReference type="RefSeq" id="WP_381505767.1">
    <property type="nucleotide sequence ID" value="NZ_JBHUOM010000023.1"/>
</dbReference>
<keyword evidence="6" id="KW-0408">Iron</keyword>
<evidence type="ECO:0000256" key="5">
    <source>
        <dbReference type="ARBA" id="ARBA00022692"/>
    </source>
</evidence>
<dbReference type="Pfam" id="PF13715">
    <property type="entry name" value="CarbopepD_reg_2"/>
    <property type="match status" value="1"/>
</dbReference>
<reference evidence="14" key="1">
    <citation type="journal article" date="2019" name="Int. J. Syst. Evol. Microbiol.">
        <title>The Global Catalogue of Microorganisms (GCM) 10K type strain sequencing project: providing services to taxonomists for standard genome sequencing and annotation.</title>
        <authorList>
            <consortium name="The Broad Institute Genomics Platform"/>
            <consortium name="The Broad Institute Genome Sequencing Center for Infectious Disease"/>
            <person name="Wu L."/>
            <person name="Ma J."/>
        </authorList>
    </citation>
    <scope>NUCLEOTIDE SEQUENCE [LARGE SCALE GENOMIC DNA]</scope>
    <source>
        <strain evidence="14">KCTC 52490</strain>
    </source>
</reference>
<dbReference type="Gene3D" id="2.40.170.20">
    <property type="entry name" value="TonB-dependent receptor, beta-barrel domain"/>
    <property type="match status" value="1"/>
</dbReference>
<keyword evidence="9 11" id="KW-0472">Membrane</keyword>
<name>A0ABW6AMH9_9BACT</name>
<dbReference type="Gene3D" id="3.55.50.30">
    <property type="match status" value="1"/>
</dbReference>
<dbReference type="PROSITE" id="PS52016">
    <property type="entry name" value="TONB_DEPENDENT_REC_3"/>
    <property type="match status" value="1"/>
</dbReference>
<dbReference type="Gene3D" id="2.60.40.1120">
    <property type="entry name" value="Carboxypeptidase-like, regulatory domain"/>
    <property type="match status" value="1"/>
</dbReference>
<dbReference type="SUPFAM" id="SSF49464">
    <property type="entry name" value="Carboxypeptidase regulatory domain-like"/>
    <property type="match status" value="1"/>
</dbReference>